<gene>
    <name evidence="3" type="ORF">GCM10009755_06890</name>
</gene>
<keyword evidence="2" id="KW-0732">Signal</keyword>
<feature type="signal peptide" evidence="2">
    <location>
        <begin position="1"/>
        <end position="27"/>
    </location>
</feature>
<dbReference type="EMBL" id="BAAANO010000005">
    <property type="protein sequence ID" value="GAA2001172.1"/>
    <property type="molecule type" value="Genomic_DNA"/>
</dbReference>
<keyword evidence="1" id="KW-0472">Membrane</keyword>
<evidence type="ECO:0000313" key="4">
    <source>
        <dbReference type="Proteomes" id="UP001500755"/>
    </source>
</evidence>
<keyword evidence="1" id="KW-1133">Transmembrane helix</keyword>
<sequence length="87" mass="9546">MFTRFASKFRLALALVPLLLVSPFSRAASFAKPRRGARTLRSDRGDVPGWVLITMMSAGLVVVLWTLAGDALTDMFSDSMNSVRAKQ</sequence>
<accession>A0ABP5EPC6</accession>
<name>A0ABP5EPC6_9MICO</name>
<evidence type="ECO:0000313" key="3">
    <source>
        <dbReference type="EMBL" id="GAA2001172.1"/>
    </source>
</evidence>
<reference evidence="4" key="1">
    <citation type="journal article" date="2019" name="Int. J. Syst. Evol. Microbiol.">
        <title>The Global Catalogue of Microorganisms (GCM) 10K type strain sequencing project: providing services to taxonomists for standard genome sequencing and annotation.</title>
        <authorList>
            <consortium name="The Broad Institute Genomics Platform"/>
            <consortium name="The Broad Institute Genome Sequencing Center for Infectious Disease"/>
            <person name="Wu L."/>
            <person name="Ma J."/>
        </authorList>
    </citation>
    <scope>NUCLEOTIDE SEQUENCE [LARGE SCALE GENOMIC DNA]</scope>
    <source>
        <strain evidence="4">JCM 14546</strain>
    </source>
</reference>
<feature type="transmembrane region" description="Helical" evidence="1">
    <location>
        <begin position="51"/>
        <end position="72"/>
    </location>
</feature>
<evidence type="ECO:0000256" key="1">
    <source>
        <dbReference type="SAM" id="Phobius"/>
    </source>
</evidence>
<feature type="chain" id="PRO_5045116643" evidence="2">
    <location>
        <begin position="28"/>
        <end position="87"/>
    </location>
</feature>
<dbReference type="Proteomes" id="UP001500755">
    <property type="component" value="Unassembled WGS sequence"/>
</dbReference>
<keyword evidence="1" id="KW-0812">Transmembrane</keyword>
<organism evidence="3 4">
    <name type="scientific">Brevibacterium samyangense</name>
    <dbReference type="NCBI Taxonomy" id="366888"/>
    <lineage>
        <taxon>Bacteria</taxon>
        <taxon>Bacillati</taxon>
        <taxon>Actinomycetota</taxon>
        <taxon>Actinomycetes</taxon>
        <taxon>Micrococcales</taxon>
        <taxon>Brevibacteriaceae</taxon>
        <taxon>Brevibacterium</taxon>
    </lineage>
</organism>
<evidence type="ECO:0000256" key="2">
    <source>
        <dbReference type="SAM" id="SignalP"/>
    </source>
</evidence>
<keyword evidence="4" id="KW-1185">Reference proteome</keyword>
<protein>
    <submittedName>
        <fullName evidence="3">Uncharacterized protein</fullName>
    </submittedName>
</protein>
<comment type="caution">
    <text evidence="3">The sequence shown here is derived from an EMBL/GenBank/DDBJ whole genome shotgun (WGS) entry which is preliminary data.</text>
</comment>
<dbReference type="RefSeq" id="WP_344307060.1">
    <property type="nucleotide sequence ID" value="NZ_BAAANO010000005.1"/>
</dbReference>
<proteinExistence type="predicted"/>